<proteinExistence type="predicted"/>
<sequence length="316" mass="32600">MNRCLSRLSLPLALLLALTLGSAPAFAARKLDPALIGEASGATPSVAEDGVVRIGWSRTDVTVTVDGMALPPAAGLGSWAAFAAMGDGAMVMGDTVVFQDEVDAAMDAAFAHELDVTALHNHFFYDSPKAYFMHIGGEGAPDALAAGVKAVWDAIRAVRADRPRPASGFGGAAPVAGDIDADALAKIVGHPAPIASGVAKITIGRTGRMHGQEIGASMGLTTWAAFSGSDALAAIDGDFIMTAEEVQPVLRALREAGLHVVALHNHMMGEQPGFYFVHFWGKGPAVELAHSLRRALDAQAAIGKALAPSNAAHLSR</sequence>
<dbReference type="InterPro" id="IPR011094">
    <property type="entry name" value="Uncharacterised_LppY/LpqO"/>
</dbReference>
<protein>
    <submittedName>
        <fullName evidence="2">DUF1259 domain-containing protein</fullName>
    </submittedName>
</protein>
<accession>A0ABV4HP39</accession>
<gene>
    <name evidence="2" type="ORF">AB6713_04910</name>
</gene>
<reference evidence="2 3" key="1">
    <citation type="submission" date="2024-07" db="EMBL/GenBank/DDBJ databases">
        <title>Luteimonas salilacus sp. nov., isolated from the shore soil of Salt Lake in Tibet of China.</title>
        <authorList>
            <person name="Zhang X."/>
            <person name="Li A."/>
        </authorList>
    </citation>
    <scope>NUCLEOTIDE SEQUENCE [LARGE SCALE GENOMIC DNA]</scope>
    <source>
        <strain evidence="2 3">B3-2-R+30</strain>
    </source>
</reference>
<keyword evidence="1" id="KW-0732">Signal</keyword>
<name>A0ABV4HP39_9GAMM</name>
<dbReference type="Pfam" id="PF07485">
    <property type="entry name" value="DUF1529"/>
    <property type="match status" value="2"/>
</dbReference>
<dbReference type="RefSeq" id="WP_370562667.1">
    <property type="nucleotide sequence ID" value="NZ_JBFWIB010000002.1"/>
</dbReference>
<dbReference type="EMBL" id="JBFWIC010000004">
    <property type="protein sequence ID" value="MEZ0473958.1"/>
    <property type="molecule type" value="Genomic_DNA"/>
</dbReference>
<evidence type="ECO:0000256" key="1">
    <source>
        <dbReference type="SAM" id="SignalP"/>
    </source>
</evidence>
<evidence type="ECO:0000313" key="2">
    <source>
        <dbReference type="EMBL" id="MEZ0473958.1"/>
    </source>
</evidence>
<organism evidence="2 3">
    <name type="scientific">Luteimonas salinilitoris</name>
    <dbReference type="NCBI Taxonomy" id="3237697"/>
    <lineage>
        <taxon>Bacteria</taxon>
        <taxon>Pseudomonadati</taxon>
        <taxon>Pseudomonadota</taxon>
        <taxon>Gammaproteobacteria</taxon>
        <taxon>Lysobacterales</taxon>
        <taxon>Lysobacteraceae</taxon>
        <taxon>Luteimonas</taxon>
    </lineage>
</organism>
<keyword evidence="3" id="KW-1185">Reference proteome</keyword>
<comment type="caution">
    <text evidence="2">The sequence shown here is derived from an EMBL/GenBank/DDBJ whole genome shotgun (WGS) entry which is preliminary data.</text>
</comment>
<dbReference type="Proteomes" id="UP001566331">
    <property type="component" value="Unassembled WGS sequence"/>
</dbReference>
<feature type="chain" id="PRO_5046083202" evidence="1">
    <location>
        <begin position="28"/>
        <end position="316"/>
    </location>
</feature>
<evidence type="ECO:0000313" key="3">
    <source>
        <dbReference type="Proteomes" id="UP001566331"/>
    </source>
</evidence>
<feature type="signal peptide" evidence="1">
    <location>
        <begin position="1"/>
        <end position="27"/>
    </location>
</feature>